<dbReference type="EMBL" id="JBEHZE010000001">
    <property type="protein sequence ID" value="MEX6632036.1"/>
    <property type="molecule type" value="Genomic_DNA"/>
</dbReference>
<keyword evidence="3" id="KW-1185">Reference proteome</keyword>
<comment type="caution">
    <text evidence="2">The sequence shown here is derived from an EMBL/GenBank/DDBJ whole genome shotgun (WGS) entry which is preliminary data.</text>
</comment>
<evidence type="ECO:0000256" key="1">
    <source>
        <dbReference type="SAM" id="Phobius"/>
    </source>
</evidence>
<gene>
    <name evidence="2" type="ORF">ABFZ84_00595</name>
</gene>
<accession>A0ABV3YZS6</accession>
<proteinExistence type="predicted"/>
<evidence type="ECO:0000313" key="2">
    <source>
        <dbReference type="EMBL" id="MEX6632036.1"/>
    </source>
</evidence>
<feature type="transmembrane region" description="Helical" evidence="1">
    <location>
        <begin position="57"/>
        <end position="77"/>
    </location>
</feature>
<feature type="transmembrane region" description="Helical" evidence="1">
    <location>
        <begin position="127"/>
        <end position="147"/>
    </location>
</feature>
<feature type="transmembrane region" description="Helical" evidence="1">
    <location>
        <begin position="28"/>
        <end position="45"/>
    </location>
</feature>
<dbReference type="RefSeq" id="WP_369311719.1">
    <property type="nucleotide sequence ID" value="NZ_JBEHZE010000001.1"/>
</dbReference>
<protein>
    <submittedName>
        <fullName evidence="2">Uncharacterized protein</fullName>
    </submittedName>
</protein>
<keyword evidence="1" id="KW-0812">Transmembrane</keyword>
<feature type="transmembrane region" description="Helical" evidence="1">
    <location>
        <begin position="98"/>
        <end position="121"/>
    </location>
</feature>
<reference evidence="2 3" key="1">
    <citation type="submission" date="2024-05" db="EMBL/GenBank/DDBJ databases">
        <title>Three bacterial strains, DH-69, EH-24, and ECK-19 isolated from coastal sediments.</title>
        <authorList>
            <person name="Ye Y.-Q."/>
            <person name="Du Z.-J."/>
        </authorList>
    </citation>
    <scope>NUCLEOTIDE SEQUENCE [LARGE SCALE GENOMIC DNA]</scope>
    <source>
        <strain evidence="2 3">ECK-19</strain>
    </source>
</reference>
<keyword evidence="1" id="KW-1133">Transmembrane helix</keyword>
<name>A0ABV3YZS6_9PROT</name>
<dbReference type="Proteomes" id="UP001560685">
    <property type="component" value="Unassembled WGS sequence"/>
</dbReference>
<sequence>MQPTLIDWSYSAKPDPLCGSGATWAERLLAYSFALGITVLLMKYYEFNESPLIDGWRYWAMVGLVFDIAGGVVANMLNSCKRFYHAPLQASESGTVKILKNPIAFTAFHIHPILVSVIFYGDISVGITWYALLFMSTALTHAMPLYLQRPFASAFVVMAIMGSTYGPAFPEGLEWFVPCLFFKIVLGHGVQEEPYRPLDTRLQKGSGS</sequence>
<evidence type="ECO:0000313" key="3">
    <source>
        <dbReference type="Proteomes" id="UP001560685"/>
    </source>
</evidence>
<keyword evidence="1" id="KW-0472">Membrane</keyword>
<organism evidence="2 3">
    <name type="scientific">Hyphococcus lacteus</name>
    <dbReference type="NCBI Taxonomy" id="3143536"/>
    <lineage>
        <taxon>Bacteria</taxon>
        <taxon>Pseudomonadati</taxon>
        <taxon>Pseudomonadota</taxon>
        <taxon>Alphaproteobacteria</taxon>
        <taxon>Parvularculales</taxon>
        <taxon>Parvularculaceae</taxon>
        <taxon>Hyphococcus</taxon>
    </lineage>
</organism>